<evidence type="ECO:0000256" key="1">
    <source>
        <dbReference type="ARBA" id="ARBA00004651"/>
    </source>
</evidence>
<dbReference type="GO" id="GO:0005886">
    <property type="term" value="C:plasma membrane"/>
    <property type="evidence" value="ECO:0007669"/>
    <property type="project" value="UniProtKB-SubCell"/>
</dbReference>
<evidence type="ECO:0000256" key="8">
    <source>
        <dbReference type="ARBA" id="ARBA00035585"/>
    </source>
</evidence>
<evidence type="ECO:0000256" key="7">
    <source>
        <dbReference type="ARBA" id="ARBA00035120"/>
    </source>
</evidence>
<evidence type="ECO:0000256" key="2">
    <source>
        <dbReference type="ARBA" id="ARBA00022475"/>
    </source>
</evidence>
<evidence type="ECO:0000256" key="4">
    <source>
        <dbReference type="ARBA" id="ARBA00022989"/>
    </source>
</evidence>
<keyword evidence="10" id="KW-0479">Metal-binding</keyword>
<feature type="transmembrane region" description="Helical" evidence="10">
    <location>
        <begin position="39"/>
        <end position="59"/>
    </location>
</feature>
<evidence type="ECO:0000256" key="3">
    <source>
        <dbReference type="ARBA" id="ARBA00022692"/>
    </source>
</evidence>
<comment type="catalytic activity">
    <reaction evidence="8">
        <text>fluoride(in) = fluoride(out)</text>
        <dbReference type="Rhea" id="RHEA:76159"/>
        <dbReference type="ChEBI" id="CHEBI:17051"/>
    </reaction>
    <physiologicalReaction direction="left-to-right" evidence="8">
        <dbReference type="Rhea" id="RHEA:76160"/>
    </physiologicalReaction>
</comment>
<keyword evidence="12" id="KW-1185">Reference proteome</keyword>
<dbReference type="Pfam" id="PF02537">
    <property type="entry name" value="CRCB"/>
    <property type="match status" value="1"/>
</dbReference>
<dbReference type="Proteomes" id="UP000277094">
    <property type="component" value="Unassembled WGS sequence"/>
</dbReference>
<dbReference type="EMBL" id="RJSG01000003">
    <property type="protein sequence ID" value="RNL77541.1"/>
    <property type="molecule type" value="Genomic_DNA"/>
</dbReference>
<organism evidence="11 12">
    <name type="scientific">Nocardioides marmorisolisilvae</name>
    <dbReference type="NCBI Taxonomy" id="1542737"/>
    <lineage>
        <taxon>Bacteria</taxon>
        <taxon>Bacillati</taxon>
        <taxon>Actinomycetota</taxon>
        <taxon>Actinomycetes</taxon>
        <taxon>Propionibacteriales</taxon>
        <taxon>Nocardioidaceae</taxon>
        <taxon>Nocardioides</taxon>
    </lineage>
</organism>
<protein>
    <recommendedName>
        <fullName evidence="10">Fluoride-specific ion channel FluC</fullName>
    </recommendedName>
</protein>
<evidence type="ECO:0000256" key="10">
    <source>
        <dbReference type="HAMAP-Rule" id="MF_00454"/>
    </source>
</evidence>
<dbReference type="RefSeq" id="WP_123235127.1">
    <property type="nucleotide sequence ID" value="NZ_RJSG01000003.1"/>
</dbReference>
<dbReference type="AlphaFoldDB" id="A0A3N0DPY6"/>
<keyword evidence="4 10" id="KW-1133">Transmembrane helix</keyword>
<feature type="transmembrane region" description="Helical" evidence="10">
    <location>
        <begin position="66"/>
        <end position="87"/>
    </location>
</feature>
<dbReference type="GO" id="GO:0140114">
    <property type="term" value="P:cellular detoxification of fluoride"/>
    <property type="evidence" value="ECO:0007669"/>
    <property type="project" value="UniProtKB-UniRule"/>
</dbReference>
<keyword evidence="2 10" id="KW-1003">Cell membrane</keyword>
<keyword evidence="5 10" id="KW-0472">Membrane</keyword>
<dbReference type="PANTHER" id="PTHR28259:SF1">
    <property type="entry name" value="FLUORIDE EXPORT PROTEIN 1-RELATED"/>
    <property type="match status" value="1"/>
</dbReference>
<keyword evidence="10" id="KW-0915">Sodium</keyword>
<comment type="similarity">
    <text evidence="7 10">Belongs to the fluoride channel Fluc/FEX (TC 1.A.43) family.</text>
</comment>
<name>A0A3N0DPY6_9ACTN</name>
<dbReference type="GO" id="GO:0062054">
    <property type="term" value="F:fluoride channel activity"/>
    <property type="evidence" value="ECO:0007669"/>
    <property type="project" value="UniProtKB-UniRule"/>
</dbReference>
<dbReference type="HAMAP" id="MF_00454">
    <property type="entry name" value="FluC"/>
    <property type="match status" value="1"/>
</dbReference>
<keyword evidence="10" id="KW-0813">Transport</keyword>
<proteinExistence type="inferred from homology"/>
<feature type="binding site" evidence="10">
    <location>
        <position position="77"/>
    </location>
    <ligand>
        <name>Na(+)</name>
        <dbReference type="ChEBI" id="CHEBI:29101"/>
        <note>structural</note>
    </ligand>
</feature>
<accession>A0A3N0DPY6</accession>
<dbReference type="PANTHER" id="PTHR28259">
    <property type="entry name" value="FLUORIDE EXPORT PROTEIN 1-RELATED"/>
    <property type="match status" value="1"/>
</dbReference>
<feature type="binding site" evidence="10">
    <location>
        <position position="80"/>
    </location>
    <ligand>
        <name>Na(+)</name>
        <dbReference type="ChEBI" id="CHEBI:29101"/>
        <note>structural</note>
    </ligand>
</feature>
<dbReference type="GO" id="GO:0046872">
    <property type="term" value="F:metal ion binding"/>
    <property type="evidence" value="ECO:0007669"/>
    <property type="project" value="UniProtKB-KW"/>
</dbReference>
<reference evidence="11 12" key="1">
    <citation type="submission" date="2018-11" db="EMBL/GenBank/DDBJ databases">
        <authorList>
            <person name="Li F."/>
        </authorList>
    </citation>
    <scope>NUCLEOTIDE SEQUENCE [LARGE SCALE GENOMIC DNA]</scope>
    <source>
        <strain evidence="11 12">KIS18-7</strain>
    </source>
</reference>
<comment type="function">
    <text evidence="9 10">Fluoride-specific ion channel. Important for reducing fluoride concentration in the cell, thus reducing its toxicity.</text>
</comment>
<dbReference type="InterPro" id="IPR003691">
    <property type="entry name" value="FluC"/>
</dbReference>
<evidence type="ECO:0000313" key="12">
    <source>
        <dbReference type="Proteomes" id="UP000277094"/>
    </source>
</evidence>
<evidence type="ECO:0000256" key="5">
    <source>
        <dbReference type="ARBA" id="ARBA00023136"/>
    </source>
</evidence>
<evidence type="ECO:0000313" key="11">
    <source>
        <dbReference type="EMBL" id="RNL77541.1"/>
    </source>
</evidence>
<keyword evidence="6 10" id="KW-0407">Ion channel</keyword>
<comment type="caution">
    <text evidence="11">The sequence shown here is derived from an EMBL/GenBank/DDBJ whole genome shotgun (WGS) entry which is preliminary data.</text>
</comment>
<feature type="transmembrane region" description="Helical" evidence="10">
    <location>
        <begin position="99"/>
        <end position="119"/>
    </location>
</feature>
<sequence length="138" mass="14036">MTPPPLGRALAAAAVGGVLGSLARYGLTEWHAVGTGFPWTVFAINVVGSALLAALPAFAVVRRSPLLGVFLGTGVMGGFTTMSAASAETVTLFEHNRDLTAFCYVAGTLVAALVAVAVVDRWSTAAARADAEESGVDE</sequence>
<keyword evidence="10" id="KW-0406">Ion transport</keyword>
<comment type="activity regulation">
    <text evidence="10">Na(+) is not transported, but it plays an essential structural role and its presence is essential for fluoride channel function.</text>
</comment>
<dbReference type="OrthoDB" id="4408652at2"/>
<evidence type="ECO:0000256" key="6">
    <source>
        <dbReference type="ARBA" id="ARBA00023303"/>
    </source>
</evidence>
<comment type="subcellular location">
    <subcellularLocation>
        <location evidence="1 10">Cell membrane</location>
        <topology evidence="1 10">Multi-pass membrane protein</topology>
    </subcellularLocation>
</comment>
<keyword evidence="3 10" id="KW-0812">Transmembrane</keyword>
<gene>
    <name evidence="10" type="primary">fluC</name>
    <name evidence="10" type="synonym">crcB</name>
    <name evidence="11" type="ORF">EFL95_16105</name>
</gene>
<evidence type="ECO:0000256" key="9">
    <source>
        <dbReference type="ARBA" id="ARBA00049940"/>
    </source>
</evidence>